<evidence type="ECO:0000313" key="3">
    <source>
        <dbReference type="Proteomes" id="UP000037035"/>
    </source>
</evidence>
<dbReference type="VEuPathDB" id="FungiDB:VP01_11257g1"/>
<comment type="caution">
    <text evidence="2">The sequence shown here is derived from an EMBL/GenBank/DDBJ whole genome shotgun (WGS) entry which is preliminary data.</text>
</comment>
<name>A0A0L6VSI3_9BASI</name>
<gene>
    <name evidence="2" type="ORF">VP01_11257g1</name>
</gene>
<reference evidence="2 3" key="1">
    <citation type="submission" date="2015-08" db="EMBL/GenBank/DDBJ databases">
        <title>Next Generation Sequencing and Analysis of the Genome of Puccinia sorghi L Schw, the Causal Agent of Maize Common Rust.</title>
        <authorList>
            <person name="Rochi L."/>
            <person name="Burguener G."/>
            <person name="Darino M."/>
            <person name="Turjanski A."/>
            <person name="Kreff E."/>
            <person name="Dieguez M.J."/>
            <person name="Sacco F."/>
        </authorList>
    </citation>
    <scope>NUCLEOTIDE SEQUENCE [LARGE SCALE GENOMIC DNA]</scope>
    <source>
        <strain evidence="2 3">RO10H11247</strain>
    </source>
</reference>
<sequence>MYNLGWQKGYEEASKICITGIAAKIAKYPNRYCKAPKPFKKQHNALKAPELEPSFKEDPGHQSLENEMPNNTSKGKIRASNYQNINPKSRATPKEASNPFKSDY</sequence>
<dbReference type="AlphaFoldDB" id="A0A0L6VSI3"/>
<feature type="compositionally biased region" description="Polar residues" evidence="1">
    <location>
        <begin position="63"/>
        <end position="89"/>
    </location>
</feature>
<dbReference type="Proteomes" id="UP000037035">
    <property type="component" value="Unassembled WGS sequence"/>
</dbReference>
<proteinExistence type="predicted"/>
<evidence type="ECO:0000256" key="1">
    <source>
        <dbReference type="SAM" id="MobiDB-lite"/>
    </source>
</evidence>
<protein>
    <submittedName>
        <fullName evidence="2">Uncharacterized protein</fullName>
    </submittedName>
</protein>
<evidence type="ECO:0000313" key="2">
    <source>
        <dbReference type="EMBL" id="KNZ63577.1"/>
    </source>
</evidence>
<feature type="region of interest" description="Disordered" evidence="1">
    <location>
        <begin position="43"/>
        <end position="104"/>
    </location>
</feature>
<dbReference type="EMBL" id="LAVV01001396">
    <property type="protein sequence ID" value="KNZ63577.1"/>
    <property type="molecule type" value="Genomic_DNA"/>
</dbReference>
<keyword evidence="3" id="KW-1185">Reference proteome</keyword>
<accession>A0A0L6VSI3</accession>
<organism evidence="2 3">
    <name type="scientific">Puccinia sorghi</name>
    <dbReference type="NCBI Taxonomy" id="27349"/>
    <lineage>
        <taxon>Eukaryota</taxon>
        <taxon>Fungi</taxon>
        <taxon>Dikarya</taxon>
        <taxon>Basidiomycota</taxon>
        <taxon>Pucciniomycotina</taxon>
        <taxon>Pucciniomycetes</taxon>
        <taxon>Pucciniales</taxon>
        <taxon>Pucciniaceae</taxon>
        <taxon>Puccinia</taxon>
    </lineage>
</organism>
<feature type="compositionally biased region" description="Basic and acidic residues" evidence="1">
    <location>
        <begin position="49"/>
        <end position="60"/>
    </location>
</feature>